<evidence type="ECO:0000256" key="4">
    <source>
        <dbReference type="ARBA" id="ARBA00022525"/>
    </source>
</evidence>
<feature type="chain" id="PRO_5028416543" description="Bursicon" evidence="10">
    <location>
        <begin position="33"/>
        <end position="194"/>
    </location>
</feature>
<dbReference type="FunCoup" id="A0A6P6XYT7">
    <property type="interactions" value="1"/>
</dbReference>
<sequence length="194" mass="22503">MFRKRRSIWFDRWLLFQISLLFIANLPKKLTANGESIEFTDSNAMVNDDNQNIDKNGQMRMAECHLRPVIHILQRSGCVPKPIPSFACYGTCNSYVQVSNSKFWQLERSCNCCQEIGEREASVMLHCPGQTPQYRRVTTRAPVECLCRPCSAVDEQQVQPLEMLIHNHRTHTVDEDDNVNNGQRINRRFINHHG</sequence>
<reference evidence="13" key="1">
    <citation type="submission" date="2025-08" db="UniProtKB">
        <authorList>
            <consortium name="RefSeq"/>
        </authorList>
    </citation>
    <scope>IDENTIFICATION</scope>
    <source>
        <strain evidence="13">Airmid</strain>
    </source>
</reference>
<dbReference type="InParanoid" id="A0A6P6XYT7"/>
<protein>
    <recommendedName>
        <fullName evidence="3">Bursicon</fullName>
    </recommendedName>
    <alternativeName>
        <fullName evidence="8">Bursicon subunit alpha</fullName>
    </alternativeName>
</protein>
<keyword evidence="12" id="KW-1185">Reference proteome</keyword>
<gene>
    <name evidence="13" type="primary">LOC113791543</name>
</gene>
<comment type="subunit">
    <text evidence="2">Heterodimer of burs and pburs.</text>
</comment>
<dbReference type="GO" id="GO:0009887">
    <property type="term" value="P:animal organ morphogenesis"/>
    <property type="evidence" value="ECO:0007669"/>
    <property type="project" value="TreeGrafter"/>
</dbReference>
<keyword evidence="5" id="KW-0372">Hormone</keyword>
<evidence type="ECO:0000313" key="13">
    <source>
        <dbReference type="RefSeq" id="XP_027197134.1"/>
    </source>
</evidence>
<evidence type="ECO:0000256" key="5">
    <source>
        <dbReference type="ARBA" id="ARBA00022702"/>
    </source>
</evidence>
<dbReference type="GO" id="GO:0038098">
    <property type="term" value="P:sequestering of BMP from receptor via BMP binding"/>
    <property type="evidence" value="ECO:0007669"/>
    <property type="project" value="TreeGrafter"/>
</dbReference>
<comment type="subcellular location">
    <subcellularLocation>
        <location evidence="1">Secreted</location>
    </subcellularLocation>
</comment>
<dbReference type="GO" id="GO:0005179">
    <property type="term" value="F:hormone activity"/>
    <property type="evidence" value="ECO:0007669"/>
    <property type="project" value="UniProtKB-KW"/>
</dbReference>
<evidence type="ECO:0000256" key="2">
    <source>
        <dbReference type="ARBA" id="ARBA00011633"/>
    </source>
</evidence>
<evidence type="ECO:0000259" key="11">
    <source>
        <dbReference type="PROSITE" id="PS01225"/>
    </source>
</evidence>
<dbReference type="RefSeq" id="XP_027197134.1">
    <property type="nucleotide sequence ID" value="XM_027341333.1"/>
</dbReference>
<dbReference type="OrthoDB" id="6493004at2759"/>
<dbReference type="PROSITE" id="PS01225">
    <property type="entry name" value="CTCK_2"/>
    <property type="match status" value="1"/>
</dbReference>
<dbReference type="Gene3D" id="2.10.90.10">
    <property type="entry name" value="Cystine-knot cytokines"/>
    <property type="match status" value="1"/>
</dbReference>
<dbReference type="KEGG" id="dpte:113791543"/>
<dbReference type="GO" id="GO:0005615">
    <property type="term" value="C:extracellular space"/>
    <property type="evidence" value="ECO:0007669"/>
    <property type="project" value="TreeGrafter"/>
</dbReference>
<name>A0A6P6XYT7_DERPT</name>
<dbReference type="Pfam" id="PF03045">
    <property type="entry name" value="DAN"/>
    <property type="match status" value="1"/>
</dbReference>
<feature type="disulfide bond" evidence="9">
    <location>
        <begin position="78"/>
        <end position="127"/>
    </location>
</feature>
<dbReference type="Proteomes" id="UP000515146">
    <property type="component" value="Unplaced"/>
</dbReference>
<dbReference type="PANTHER" id="PTHR15283:SF7">
    <property type="entry name" value="BURSICON"/>
    <property type="match status" value="1"/>
</dbReference>
<dbReference type="InterPro" id="IPR006207">
    <property type="entry name" value="Cys_knot_C"/>
</dbReference>
<evidence type="ECO:0000256" key="10">
    <source>
        <dbReference type="SAM" id="SignalP"/>
    </source>
</evidence>
<feature type="domain" description="CTCK" evidence="11">
    <location>
        <begin position="64"/>
        <end position="151"/>
    </location>
</feature>
<evidence type="ECO:0000256" key="3">
    <source>
        <dbReference type="ARBA" id="ARBA00018035"/>
    </source>
</evidence>
<feature type="signal peptide" evidence="10">
    <location>
        <begin position="1"/>
        <end position="32"/>
    </location>
</feature>
<proteinExistence type="predicted"/>
<dbReference type="SMART" id="SM00041">
    <property type="entry name" value="CT"/>
    <property type="match status" value="1"/>
</dbReference>
<dbReference type="AlphaFoldDB" id="A0A6P6XYT7"/>
<evidence type="ECO:0000256" key="1">
    <source>
        <dbReference type="ARBA" id="ARBA00004613"/>
    </source>
</evidence>
<dbReference type="PANTHER" id="PTHR15283">
    <property type="entry name" value="GREMLIN 1"/>
    <property type="match status" value="1"/>
</dbReference>
<accession>A0A6P6XYT7</accession>
<evidence type="ECO:0000256" key="7">
    <source>
        <dbReference type="ARBA" id="ARBA00023157"/>
    </source>
</evidence>
<organism evidence="12 13">
    <name type="scientific">Dermatophagoides pteronyssinus</name>
    <name type="common">European house dust mite</name>
    <dbReference type="NCBI Taxonomy" id="6956"/>
    <lineage>
        <taxon>Eukaryota</taxon>
        <taxon>Metazoa</taxon>
        <taxon>Ecdysozoa</taxon>
        <taxon>Arthropoda</taxon>
        <taxon>Chelicerata</taxon>
        <taxon>Arachnida</taxon>
        <taxon>Acari</taxon>
        <taxon>Acariformes</taxon>
        <taxon>Sarcoptiformes</taxon>
        <taxon>Astigmata</taxon>
        <taxon>Psoroptidia</taxon>
        <taxon>Analgoidea</taxon>
        <taxon>Pyroglyphidae</taxon>
        <taxon>Dermatophagoidinae</taxon>
        <taxon>Dermatophagoides</taxon>
    </lineage>
</organism>
<dbReference type="InterPro" id="IPR004133">
    <property type="entry name" value="DAN_dom"/>
</dbReference>
<keyword evidence="7 9" id="KW-1015">Disulfide bond</keyword>
<evidence type="ECO:0000256" key="6">
    <source>
        <dbReference type="ARBA" id="ARBA00022729"/>
    </source>
</evidence>
<evidence type="ECO:0000256" key="9">
    <source>
        <dbReference type="PROSITE-ProRule" id="PRU00039"/>
    </source>
</evidence>
<comment type="caution">
    <text evidence="9">Lacks conserved residue(s) required for the propagation of feature annotation.</text>
</comment>
<keyword evidence="4" id="KW-0964">Secreted</keyword>
<evidence type="ECO:0000313" key="12">
    <source>
        <dbReference type="Proteomes" id="UP000515146"/>
    </source>
</evidence>
<dbReference type="InterPro" id="IPR029034">
    <property type="entry name" value="Cystine-knot_cytokine"/>
</dbReference>
<keyword evidence="6 10" id="KW-0732">Signal</keyword>
<dbReference type="GO" id="GO:0036122">
    <property type="term" value="F:BMP binding"/>
    <property type="evidence" value="ECO:0007669"/>
    <property type="project" value="TreeGrafter"/>
</dbReference>
<evidence type="ECO:0000256" key="8">
    <source>
        <dbReference type="ARBA" id="ARBA00029634"/>
    </source>
</evidence>